<dbReference type="GO" id="GO:0016887">
    <property type="term" value="F:ATP hydrolysis activity"/>
    <property type="evidence" value="ECO:0007669"/>
    <property type="project" value="InterPro"/>
</dbReference>
<comment type="caution">
    <text evidence="2">The sequence shown here is derived from an EMBL/GenBank/DDBJ whole genome shotgun (WGS) entry which is preliminary data.</text>
</comment>
<dbReference type="NCBIfam" id="TIGR00585">
    <property type="entry name" value="mutl"/>
    <property type="match status" value="1"/>
</dbReference>
<dbReference type="InterPro" id="IPR002099">
    <property type="entry name" value="MutL/Mlh/PMS"/>
</dbReference>
<dbReference type="GO" id="GO:0006298">
    <property type="term" value="P:mismatch repair"/>
    <property type="evidence" value="ECO:0007669"/>
    <property type="project" value="InterPro"/>
</dbReference>
<evidence type="ECO:0000313" key="2">
    <source>
        <dbReference type="EMBL" id="KAI9255633.1"/>
    </source>
</evidence>
<proteinExistence type="inferred from homology"/>
<dbReference type="InterPro" id="IPR036890">
    <property type="entry name" value="HATPase_C_sf"/>
</dbReference>
<keyword evidence="3" id="KW-1185">Reference proteome</keyword>
<dbReference type="GO" id="GO:0005524">
    <property type="term" value="F:ATP binding"/>
    <property type="evidence" value="ECO:0007669"/>
    <property type="project" value="InterPro"/>
</dbReference>
<reference evidence="2" key="1">
    <citation type="journal article" date="2022" name="IScience">
        <title>Evolution of zygomycete secretomes and the origins of terrestrial fungal ecologies.</title>
        <authorList>
            <person name="Chang Y."/>
            <person name="Wang Y."/>
            <person name="Mondo S."/>
            <person name="Ahrendt S."/>
            <person name="Andreopoulos W."/>
            <person name="Barry K."/>
            <person name="Beard J."/>
            <person name="Benny G.L."/>
            <person name="Blankenship S."/>
            <person name="Bonito G."/>
            <person name="Cuomo C."/>
            <person name="Desiro A."/>
            <person name="Gervers K.A."/>
            <person name="Hundley H."/>
            <person name="Kuo A."/>
            <person name="LaButti K."/>
            <person name="Lang B.F."/>
            <person name="Lipzen A."/>
            <person name="O'Donnell K."/>
            <person name="Pangilinan J."/>
            <person name="Reynolds N."/>
            <person name="Sandor L."/>
            <person name="Smith M.E."/>
            <person name="Tsang A."/>
            <person name="Grigoriev I.V."/>
            <person name="Stajich J.E."/>
            <person name="Spatafora J.W."/>
        </authorList>
    </citation>
    <scope>NUCLEOTIDE SEQUENCE</scope>
    <source>
        <strain evidence="2">RSA 2281</strain>
    </source>
</reference>
<dbReference type="FunFam" id="3.30.565.10:FF:000017">
    <property type="entry name" value="PMS1 homolog 1, mismatch repair system component"/>
    <property type="match status" value="1"/>
</dbReference>
<gene>
    <name evidence="2" type="ORF">BDA99DRAFT_146753</name>
</gene>
<dbReference type="SUPFAM" id="SSF55874">
    <property type="entry name" value="ATPase domain of HSP90 chaperone/DNA topoisomerase II/histidine kinase"/>
    <property type="match status" value="1"/>
</dbReference>
<protein>
    <submittedName>
        <fullName evidence="2">Histidine kinase-like ATPase</fullName>
    </submittedName>
</protein>
<dbReference type="GO" id="GO:0032389">
    <property type="term" value="C:MutLalpha complex"/>
    <property type="evidence" value="ECO:0007669"/>
    <property type="project" value="TreeGrafter"/>
</dbReference>
<sequence length="309" mass="34789">MLPEQAIQPLDTSTVRQLHSGQVIVDIESIVKELIENALDANAHSIDVKLVNNGLKLIQVKDDGYGIDEKSRSCMGYRYHTSKITTMDDLERLKTLGFRGEALNSICALSKTFQITTKTKQDALAMQYELDCLGKQTSKKPIGSISHSGTIISAYQSFFNIPVRRQMAQKTFSFKRIQDMMIKYSLVYPWVRFALTSAVDAIGVGSARATHNKWLQPATSGTMKAIATAYGTQLCDMLEHHYVKVTESQLSMECVLAKPNADPNIVYRGERIHIFVNKRPVNYAKCDLKELVSMARNGFHRGTYNFFNF</sequence>
<dbReference type="Pfam" id="PF13589">
    <property type="entry name" value="HATPase_c_3"/>
    <property type="match status" value="1"/>
</dbReference>
<dbReference type="PROSITE" id="PS00058">
    <property type="entry name" value="DNA_MISMATCH_REPAIR_1"/>
    <property type="match status" value="1"/>
</dbReference>
<dbReference type="PANTHER" id="PTHR10073">
    <property type="entry name" value="DNA MISMATCH REPAIR PROTEIN MLH, PMS, MUTL"/>
    <property type="match status" value="1"/>
</dbReference>
<keyword evidence="2" id="KW-0808">Transferase</keyword>
<dbReference type="AlphaFoldDB" id="A0AAD5K8B3"/>
<comment type="similarity">
    <text evidence="1">Belongs to the DNA mismatch repair MutL/HexB family.</text>
</comment>
<dbReference type="PANTHER" id="PTHR10073:SF54">
    <property type="entry name" value="PMS1 PROTEIN HOMOLOG 1"/>
    <property type="match status" value="1"/>
</dbReference>
<dbReference type="GO" id="GO:0140664">
    <property type="term" value="F:ATP-dependent DNA damage sensor activity"/>
    <property type="evidence" value="ECO:0007669"/>
    <property type="project" value="InterPro"/>
</dbReference>
<name>A0AAD5K8B3_9FUNG</name>
<reference evidence="2" key="2">
    <citation type="submission" date="2023-02" db="EMBL/GenBank/DDBJ databases">
        <authorList>
            <consortium name="DOE Joint Genome Institute"/>
            <person name="Mondo S.J."/>
            <person name="Chang Y."/>
            <person name="Wang Y."/>
            <person name="Ahrendt S."/>
            <person name="Andreopoulos W."/>
            <person name="Barry K."/>
            <person name="Beard J."/>
            <person name="Benny G.L."/>
            <person name="Blankenship S."/>
            <person name="Bonito G."/>
            <person name="Cuomo C."/>
            <person name="Desiro A."/>
            <person name="Gervers K.A."/>
            <person name="Hundley H."/>
            <person name="Kuo A."/>
            <person name="LaButti K."/>
            <person name="Lang B.F."/>
            <person name="Lipzen A."/>
            <person name="O'Donnell K."/>
            <person name="Pangilinan J."/>
            <person name="Reynolds N."/>
            <person name="Sandor L."/>
            <person name="Smith M.W."/>
            <person name="Tsang A."/>
            <person name="Grigoriev I.V."/>
            <person name="Stajich J.E."/>
            <person name="Spatafora J.W."/>
        </authorList>
    </citation>
    <scope>NUCLEOTIDE SEQUENCE</scope>
    <source>
        <strain evidence="2">RSA 2281</strain>
    </source>
</reference>
<dbReference type="Proteomes" id="UP001209540">
    <property type="component" value="Unassembled WGS sequence"/>
</dbReference>
<dbReference type="InterPro" id="IPR038973">
    <property type="entry name" value="MutL/Mlh/Pms-like"/>
</dbReference>
<accession>A0AAD5K8B3</accession>
<evidence type="ECO:0000256" key="1">
    <source>
        <dbReference type="ARBA" id="ARBA00006082"/>
    </source>
</evidence>
<dbReference type="GO" id="GO:0016301">
    <property type="term" value="F:kinase activity"/>
    <property type="evidence" value="ECO:0007669"/>
    <property type="project" value="UniProtKB-KW"/>
</dbReference>
<dbReference type="EMBL" id="JAIXMP010000022">
    <property type="protein sequence ID" value="KAI9255633.1"/>
    <property type="molecule type" value="Genomic_DNA"/>
</dbReference>
<keyword evidence="2" id="KW-0418">Kinase</keyword>
<dbReference type="InterPro" id="IPR014762">
    <property type="entry name" value="DNA_mismatch_repair_CS"/>
</dbReference>
<organism evidence="2 3">
    <name type="scientific">Phascolomyces articulosus</name>
    <dbReference type="NCBI Taxonomy" id="60185"/>
    <lineage>
        <taxon>Eukaryota</taxon>
        <taxon>Fungi</taxon>
        <taxon>Fungi incertae sedis</taxon>
        <taxon>Mucoromycota</taxon>
        <taxon>Mucoromycotina</taxon>
        <taxon>Mucoromycetes</taxon>
        <taxon>Mucorales</taxon>
        <taxon>Lichtheimiaceae</taxon>
        <taxon>Phascolomyces</taxon>
    </lineage>
</organism>
<dbReference type="CDD" id="cd16926">
    <property type="entry name" value="HATPase_MutL-MLH-PMS-like"/>
    <property type="match status" value="1"/>
</dbReference>
<evidence type="ECO:0000313" key="3">
    <source>
        <dbReference type="Proteomes" id="UP001209540"/>
    </source>
</evidence>
<dbReference type="GO" id="GO:0030983">
    <property type="term" value="F:mismatched DNA binding"/>
    <property type="evidence" value="ECO:0007669"/>
    <property type="project" value="InterPro"/>
</dbReference>
<dbReference type="Gene3D" id="3.30.565.10">
    <property type="entry name" value="Histidine kinase-like ATPase, C-terminal domain"/>
    <property type="match status" value="1"/>
</dbReference>